<evidence type="ECO:0000313" key="3">
    <source>
        <dbReference type="Proteomes" id="UP000250235"/>
    </source>
</evidence>
<feature type="compositionally biased region" description="Pro residues" evidence="1">
    <location>
        <begin position="246"/>
        <end position="258"/>
    </location>
</feature>
<accession>A0A2Z7BLW5</accession>
<name>A0A2Z7BLW5_9LAMI</name>
<feature type="region of interest" description="Disordered" evidence="1">
    <location>
        <begin position="37"/>
        <end position="56"/>
    </location>
</feature>
<evidence type="ECO:0000313" key="2">
    <source>
        <dbReference type="EMBL" id="KZV35541.1"/>
    </source>
</evidence>
<reference evidence="2 3" key="1">
    <citation type="journal article" date="2015" name="Proc. Natl. Acad. Sci. U.S.A.">
        <title>The resurrection genome of Boea hygrometrica: A blueprint for survival of dehydration.</title>
        <authorList>
            <person name="Xiao L."/>
            <person name="Yang G."/>
            <person name="Zhang L."/>
            <person name="Yang X."/>
            <person name="Zhao S."/>
            <person name="Ji Z."/>
            <person name="Zhou Q."/>
            <person name="Hu M."/>
            <person name="Wang Y."/>
            <person name="Chen M."/>
            <person name="Xu Y."/>
            <person name="Jin H."/>
            <person name="Xiao X."/>
            <person name="Hu G."/>
            <person name="Bao F."/>
            <person name="Hu Y."/>
            <person name="Wan P."/>
            <person name="Li L."/>
            <person name="Deng X."/>
            <person name="Kuang T."/>
            <person name="Xiang C."/>
            <person name="Zhu J.K."/>
            <person name="Oliver M.J."/>
            <person name="He Y."/>
        </authorList>
    </citation>
    <scope>NUCLEOTIDE SEQUENCE [LARGE SCALE GENOMIC DNA]</scope>
    <source>
        <strain evidence="3">cv. XS01</strain>
    </source>
</reference>
<sequence length="319" mass="35948">MMRDVACRGAHVMREEERRRKRRGDPKTLALIPLLGSRSRPPVRQRKNEKYVPGDDQYDINKSNSMTFIGCFVEYLAGNSCLAPTGFVKKTALHGRLRQITPIRSMTGDGIPSSSCTRRLDEICTDGFSSSSWPETIFRRGKRRRRRRSAAAYERKGRRVLLRVRDTANRGHTTILAPESQFRTCPTDHDSIGYPRMSASGESSTTMHRLLHASGSHPIPTPYDPKAQLFIASQPKPSPKLEKPPPHSTPPTSRPPPVATRRRRQPLIDRTCSDQFFEENTSVLILSGLLVQADEGVFLPVVDLIDESTAAYREEPVFL</sequence>
<feature type="region of interest" description="Disordered" evidence="1">
    <location>
        <begin position="235"/>
        <end position="264"/>
    </location>
</feature>
<dbReference type="EMBL" id="KV004556">
    <property type="protein sequence ID" value="KZV35541.1"/>
    <property type="molecule type" value="Genomic_DNA"/>
</dbReference>
<dbReference type="Proteomes" id="UP000250235">
    <property type="component" value="Unassembled WGS sequence"/>
</dbReference>
<protein>
    <submittedName>
        <fullName evidence="2">Uncharacterized protein</fullName>
    </submittedName>
</protein>
<dbReference type="AlphaFoldDB" id="A0A2Z7BLW5"/>
<organism evidence="2 3">
    <name type="scientific">Dorcoceras hygrometricum</name>
    <dbReference type="NCBI Taxonomy" id="472368"/>
    <lineage>
        <taxon>Eukaryota</taxon>
        <taxon>Viridiplantae</taxon>
        <taxon>Streptophyta</taxon>
        <taxon>Embryophyta</taxon>
        <taxon>Tracheophyta</taxon>
        <taxon>Spermatophyta</taxon>
        <taxon>Magnoliopsida</taxon>
        <taxon>eudicotyledons</taxon>
        <taxon>Gunneridae</taxon>
        <taxon>Pentapetalae</taxon>
        <taxon>asterids</taxon>
        <taxon>lamiids</taxon>
        <taxon>Lamiales</taxon>
        <taxon>Gesneriaceae</taxon>
        <taxon>Didymocarpoideae</taxon>
        <taxon>Trichosporeae</taxon>
        <taxon>Loxocarpinae</taxon>
        <taxon>Dorcoceras</taxon>
    </lineage>
</organism>
<keyword evidence="3" id="KW-1185">Reference proteome</keyword>
<proteinExistence type="predicted"/>
<gene>
    <name evidence="2" type="ORF">F511_18350</name>
</gene>
<evidence type="ECO:0000256" key="1">
    <source>
        <dbReference type="SAM" id="MobiDB-lite"/>
    </source>
</evidence>